<proteinExistence type="predicted"/>
<dbReference type="InterPro" id="IPR007899">
    <property type="entry name" value="CHAD_dom"/>
</dbReference>
<accession>A0A1J5RY57</accession>
<dbReference type="Pfam" id="PF05235">
    <property type="entry name" value="CHAD"/>
    <property type="match status" value="1"/>
</dbReference>
<feature type="domain" description="CHAD" evidence="1">
    <location>
        <begin position="8"/>
        <end position="252"/>
    </location>
</feature>
<organism evidence="2">
    <name type="scientific">mine drainage metagenome</name>
    <dbReference type="NCBI Taxonomy" id="410659"/>
    <lineage>
        <taxon>unclassified sequences</taxon>
        <taxon>metagenomes</taxon>
        <taxon>ecological metagenomes</taxon>
    </lineage>
</organism>
<comment type="caution">
    <text evidence="2">The sequence shown here is derived from an EMBL/GenBank/DDBJ whole genome shotgun (WGS) entry which is preliminary data.</text>
</comment>
<sequence>MQSSLQRYFSLRINKLFNHLHDFELMGDEASLHDFRVELKKLKSVIRFLKTIYPKQKFKKINHLLGSIFQNAGEIREYQLLLQWLQKHELKNIADNYFPEEKMKMQIATFHQQSASYKTDLKEVIERCSKYVQITNKILPEQYVTELNAQIEKLLHKHLSAKDWHELRKLIKKWMYATNWIVHEEKNKINSLFSYYNKLQETIGQWHDLLVIKETLYQKQIHLSADIDIQKDLSKALEKLNHSIKYREKQVAEIISKQLVTA</sequence>
<dbReference type="Gene3D" id="1.40.20.10">
    <property type="entry name" value="CHAD domain"/>
    <property type="match status" value="1"/>
</dbReference>
<dbReference type="PANTHER" id="PTHR39339:SF1">
    <property type="entry name" value="CHAD DOMAIN-CONTAINING PROTEIN"/>
    <property type="match status" value="1"/>
</dbReference>
<dbReference type="EMBL" id="MLJW01000093">
    <property type="protein sequence ID" value="OIR00611.1"/>
    <property type="molecule type" value="Genomic_DNA"/>
</dbReference>
<evidence type="ECO:0000313" key="2">
    <source>
        <dbReference type="EMBL" id="OIR00611.1"/>
    </source>
</evidence>
<dbReference type="InterPro" id="IPR038186">
    <property type="entry name" value="CHAD_dom_sf"/>
</dbReference>
<protein>
    <submittedName>
        <fullName evidence="2">CHAD domain protein</fullName>
    </submittedName>
</protein>
<reference evidence="2" key="1">
    <citation type="submission" date="2016-10" db="EMBL/GenBank/DDBJ databases">
        <title>Sequence of Gallionella enrichment culture.</title>
        <authorList>
            <person name="Poehlein A."/>
            <person name="Muehling M."/>
            <person name="Daniel R."/>
        </authorList>
    </citation>
    <scope>NUCLEOTIDE SEQUENCE</scope>
</reference>
<dbReference type="AlphaFoldDB" id="A0A1J5RY57"/>
<name>A0A1J5RY57_9ZZZZ</name>
<dbReference type="SMART" id="SM00880">
    <property type="entry name" value="CHAD"/>
    <property type="match status" value="1"/>
</dbReference>
<dbReference type="PANTHER" id="PTHR39339">
    <property type="entry name" value="SLR1444 PROTEIN"/>
    <property type="match status" value="1"/>
</dbReference>
<evidence type="ECO:0000259" key="1">
    <source>
        <dbReference type="SMART" id="SM00880"/>
    </source>
</evidence>
<gene>
    <name evidence="2" type="ORF">GALL_173010</name>
</gene>